<organism evidence="3 4">
    <name type="scientific">Jannaschia pohangensis</name>
    <dbReference type="NCBI Taxonomy" id="390807"/>
    <lineage>
        <taxon>Bacteria</taxon>
        <taxon>Pseudomonadati</taxon>
        <taxon>Pseudomonadota</taxon>
        <taxon>Alphaproteobacteria</taxon>
        <taxon>Rhodobacterales</taxon>
        <taxon>Roseobacteraceae</taxon>
        <taxon>Jannaschia</taxon>
    </lineage>
</organism>
<dbReference type="EMBL" id="FORA01000002">
    <property type="protein sequence ID" value="SFI89081.1"/>
    <property type="molecule type" value="Genomic_DNA"/>
</dbReference>
<protein>
    <recommendedName>
        <fullName evidence="2">DUF2726 domain-containing protein</fullName>
    </recommendedName>
</protein>
<keyword evidence="1" id="KW-1133">Transmembrane helix</keyword>
<evidence type="ECO:0000313" key="3">
    <source>
        <dbReference type="EMBL" id="SFI89081.1"/>
    </source>
</evidence>
<reference evidence="3 4" key="1">
    <citation type="submission" date="2016-10" db="EMBL/GenBank/DDBJ databases">
        <authorList>
            <person name="de Groot N.N."/>
        </authorList>
    </citation>
    <scope>NUCLEOTIDE SEQUENCE [LARGE SCALE GENOMIC DNA]</scope>
    <source>
        <strain evidence="3 4">DSM 19073</strain>
    </source>
</reference>
<evidence type="ECO:0000256" key="1">
    <source>
        <dbReference type="SAM" id="Phobius"/>
    </source>
</evidence>
<dbReference type="Pfam" id="PF10881">
    <property type="entry name" value="DUF2726"/>
    <property type="match status" value="1"/>
</dbReference>
<feature type="transmembrane region" description="Helical" evidence="1">
    <location>
        <begin position="6"/>
        <end position="29"/>
    </location>
</feature>
<sequence>MISSSLILFIFGAFAGLVFMTFAVIDIMAKVKARRSKAEIRRQRRHHQAELTRERQAHAAEIAALREQLRDQHDAVKPFDAIAASRIERMRLMNRGEYRLYRVLMKAVADLPTQTLVWPQIPMGEVLRIVPSCGTEAQRRRASQELQCKRFDFALTDPMGHLVAAVELQGQGHYQGTAAWRDQIKQALLKQAGIPLIEVFPEDTDAQIARKLDAVLGRSRPAITARPVRSAPVKPLAAT</sequence>
<keyword evidence="1" id="KW-0472">Membrane</keyword>
<keyword evidence="4" id="KW-1185">Reference proteome</keyword>
<dbReference type="Proteomes" id="UP000199110">
    <property type="component" value="Unassembled WGS sequence"/>
</dbReference>
<dbReference type="OrthoDB" id="5679025at2"/>
<name>A0A1I3LWD8_9RHOB</name>
<feature type="domain" description="DUF2726" evidence="2">
    <location>
        <begin position="91"/>
        <end position="212"/>
    </location>
</feature>
<keyword evidence="1" id="KW-0812">Transmembrane</keyword>
<evidence type="ECO:0000259" key="2">
    <source>
        <dbReference type="Pfam" id="PF10881"/>
    </source>
</evidence>
<gene>
    <name evidence="3" type="ORF">SAMN04488095_1655</name>
</gene>
<evidence type="ECO:0000313" key="4">
    <source>
        <dbReference type="Proteomes" id="UP000199110"/>
    </source>
</evidence>
<dbReference type="InterPro" id="IPR024402">
    <property type="entry name" value="DUF2726"/>
</dbReference>
<dbReference type="AlphaFoldDB" id="A0A1I3LWD8"/>
<dbReference type="RefSeq" id="WP_092779182.1">
    <property type="nucleotide sequence ID" value="NZ_FORA01000002.1"/>
</dbReference>
<proteinExistence type="predicted"/>
<dbReference type="STRING" id="390807.SAMN04488095_1655"/>
<accession>A0A1I3LWD8</accession>